<feature type="transmembrane region" description="Helical" evidence="2">
    <location>
        <begin position="21"/>
        <end position="39"/>
    </location>
</feature>
<sequence length="263" mass="28017">MSWFGRTITRQRYGIGLITRIAILMALTAGFPYLVYFVASSAGRGTSGAGGAIALVMGMYLKPLIYVAFALSLIRPAARRARTLEMTILVGPLIGFVVLADLAFGTLFFNHWSVAFSLGFVGPMRMPIPWLLLAALISLITLAVLAQRDDGLSARERFGIAYPIWLSLVALAALHGFVLITTFLSLGMGIAPRRLVALVWLTNSLPRMPLAIALMAASLWLIVADRLSGGRGSRAADTPTPTRPPGAPGPRGAPRAAFGLRGA</sequence>
<proteinExistence type="predicted"/>
<reference evidence="3 4" key="1">
    <citation type="submission" date="2018-03" db="EMBL/GenBank/DDBJ databases">
        <title>Genome sequencing of Phreatobacter sp.</title>
        <authorList>
            <person name="Kim S.-J."/>
            <person name="Heo J."/>
            <person name="Kwon S.-W."/>
        </authorList>
    </citation>
    <scope>NUCLEOTIDE SEQUENCE [LARGE SCALE GENOMIC DNA]</scope>
    <source>
        <strain evidence="3 4">S-12</strain>
    </source>
</reference>
<keyword evidence="2" id="KW-0812">Transmembrane</keyword>
<evidence type="ECO:0000256" key="1">
    <source>
        <dbReference type="SAM" id="MobiDB-lite"/>
    </source>
</evidence>
<dbReference type="OrthoDB" id="8410221at2"/>
<protein>
    <submittedName>
        <fullName evidence="3">Uncharacterized protein</fullName>
    </submittedName>
</protein>
<feature type="transmembrane region" description="Helical" evidence="2">
    <location>
        <begin position="128"/>
        <end position="146"/>
    </location>
</feature>
<dbReference type="AlphaFoldDB" id="A0A2S0NGT3"/>
<keyword evidence="2" id="KW-1133">Transmembrane helix</keyword>
<dbReference type="KEGG" id="phr:C6569_21255"/>
<evidence type="ECO:0000256" key="2">
    <source>
        <dbReference type="SAM" id="Phobius"/>
    </source>
</evidence>
<dbReference type="Proteomes" id="UP000237889">
    <property type="component" value="Chromosome"/>
</dbReference>
<feature type="transmembrane region" description="Helical" evidence="2">
    <location>
        <begin position="204"/>
        <end position="224"/>
    </location>
</feature>
<dbReference type="EMBL" id="CP027668">
    <property type="protein sequence ID" value="AVO47365.1"/>
    <property type="molecule type" value="Genomic_DNA"/>
</dbReference>
<feature type="transmembrane region" description="Helical" evidence="2">
    <location>
        <begin position="51"/>
        <end position="74"/>
    </location>
</feature>
<gene>
    <name evidence="3" type="ORF">C6569_21255</name>
</gene>
<organism evidence="3 4">
    <name type="scientific">Phreatobacter cathodiphilus</name>
    <dbReference type="NCBI Taxonomy" id="1868589"/>
    <lineage>
        <taxon>Bacteria</taxon>
        <taxon>Pseudomonadati</taxon>
        <taxon>Pseudomonadota</taxon>
        <taxon>Alphaproteobacteria</taxon>
        <taxon>Hyphomicrobiales</taxon>
        <taxon>Phreatobacteraceae</taxon>
        <taxon>Phreatobacter</taxon>
    </lineage>
</organism>
<feature type="region of interest" description="Disordered" evidence="1">
    <location>
        <begin position="231"/>
        <end position="263"/>
    </location>
</feature>
<feature type="transmembrane region" description="Helical" evidence="2">
    <location>
        <begin position="86"/>
        <end position="108"/>
    </location>
</feature>
<feature type="transmembrane region" description="Helical" evidence="2">
    <location>
        <begin position="158"/>
        <end position="184"/>
    </location>
</feature>
<evidence type="ECO:0000313" key="4">
    <source>
        <dbReference type="Proteomes" id="UP000237889"/>
    </source>
</evidence>
<accession>A0A2S0NGT3</accession>
<name>A0A2S0NGT3_9HYPH</name>
<evidence type="ECO:0000313" key="3">
    <source>
        <dbReference type="EMBL" id="AVO47365.1"/>
    </source>
</evidence>
<keyword evidence="2" id="KW-0472">Membrane</keyword>
<feature type="compositionally biased region" description="Low complexity" evidence="1">
    <location>
        <begin position="250"/>
        <end position="263"/>
    </location>
</feature>
<keyword evidence="4" id="KW-1185">Reference proteome</keyword>
<dbReference type="RefSeq" id="WP_106750735.1">
    <property type="nucleotide sequence ID" value="NZ_CP027668.1"/>
</dbReference>